<dbReference type="EnsemblPlants" id="QL04p018049:mrna">
    <property type="protein sequence ID" value="QL04p018049:mrna:CDS:1"/>
    <property type="gene ID" value="QL04p018049"/>
</dbReference>
<dbReference type="Pfam" id="PF08488">
    <property type="entry name" value="WAK"/>
    <property type="match status" value="1"/>
</dbReference>
<organism evidence="10 11">
    <name type="scientific">Quercus lobata</name>
    <name type="common">Valley oak</name>
    <dbReference type="NCBI Taxonomy" id="97700"/>
    <lineage>
        <taxon>Eukaryota</taxon>
        <taxon>Viridiplantae</taxon>
        <taxon>Streptophyta</taxon>
        <taxon>Embryophyta</taxon>
        <taxon>Tracheophyta</taxon>
        <taxon>Spermatophyta</taxon>
        <taxon>Magnoliopsida</taxon>
        <taxon>eudicotyledons</taxon>
        <taxon>Gunneridae</taxon>
        <taxon>Pentapetalae</taxon>
        <taxon>rosids</taxon>
        <taxon>fabids</taxon>
        <taxon>Fagales</taxon>
        <taxon>Fagaceae</taxon>
        <taxon>Quercus</taxon>
    </lineage>
</organism>
<dbReference type="GO" id="GO:0004674">
    <property type="term" value="F:protein serine/threonine kinase activity"/>
    <property type="evidence" value="ECO:0007669"/>
    <property type="project" value="UniProtKB-KW"/>
</dbReference>
<evidence type="ECO:0000256" key="3">
    <source>
        <dbReference type="ARBA" id="ARBA00022679"/>
    </source>
</evidence>
<dbReference type="Proteomes" id="UP000594261">
    <property type="component" value="Chromosome 4"/>
</dbReference>
<dbReference type="Gramene" id="QL04p018049:mrna">
    <property type="protein sequence ID" value="QL04p018049:mrna:CDS:1"/>
    <property type="gene ID" value="QL04p018049"/>
</dbReference>
<evidence type="ECO:0000256" key="5">
    <source>
        <dbReference type="ARBA" id="ARBA00023157"/>
    </source>
</evidence>
<evidence type="ECO:0000313" key="10">
    <source>
        <dbReference type="EnsemblPlants" id="QL04p018049:mrna:CDS:1"/>
    </source>
</evidence>
<comment type="subcellular location">
    <subcellularLocation>
        <location evidence="1">Membrane</location>
        <topology evidence="1">Single-pass type I membrane protein</topology>
    </subcellularLocation>
</comment>
<keyword evidence="3" id="KW-0808">Transferase</keyword>
<feature type="signal peptide" evidence="7">
    <location>
        <begin position="1"/>
        <end position="22"/>
    </location>
</feature>
<dbReference type="Pfam" id="PF13947">
    <property type="entry name" value="GUB_WAK_bind"/>
    <property type="match status" value="1"/>
</dbReference>
<evidence type="ECO:0000259" key="9">
    <source>
        <dbReference type="Pfam" id="PF13947"/>
    </source>
</evidence>
<keyword evidence="11" id="KW-1185">Reference proteome</keyword>
<reference evidence="10" key="2">
    <citation type="submission" date="2021-01" db="UniProtKB">
        <authorList>
            <consortium name="EnsemblPlants"/>
        </authorList>
    </citation>
    <scope>IDENTIFICATION</scope>
</reference>
<evidence type="ECO:0000259" key="8">
    <source>
        <dbReference type="Pfam" id="PF08488"/>
    </source>
</evidence>
<evidence type="ECO:0000256" key="1">
    <source>
        <dbReference type="ARBA" id="ARBA00004479"/>
    </source>
</evidence>
<feature type="domain" description="Wall-associated receptor kinase" evidence="8">
    <location>
        <begin position="174"/>
        <end position="232"/>
    </location>
</feature>
<accession>A0A7N2LEP2</accession>
<dbReference type="EMBL" id="LRBV02000004">
    <property type="status" value="NOT_ANNOTATED_CDS"/>
    <property type="molecule type" value="Genomic_DNA"/>
</dbReference>
<keyword evidence="6" id="KW-0325">Glycoprotein</keyword>
<dbReference type="InterPro" id="IPR013695">
    <property type="entry name" value="WAK"/>
</dbReference>
<dbReference type="AlphaFoldDB" id="A0A7N2LEP2"/>
<keyword evidence="5" id="KW-1015">Disulfide bond</keyword>
<name>A0A7N2LEP2_QUELO</name>
<feature type="chain" id="PRO_5029731479" description="Wall-associated receptor kinase galacturonan-binding domain-containing protein" evidence="7">
    <location>
        <begin position="23"/>
        <end position="252"/>
    </location>
</feature>
<dbReference type="InParanoid" id="A0A7N2LEP2"/>
<keyword evidence="4 7" id="KW-0732">Signal</keyword>
<evidence type="ECO:0000256" key="7">
    <source>
        <dbReference type="SAM" id="SignalP"/>
    </source>
</evidence>
<keyword evidence="2" id="KW-0418">Kinase</keyword>
<reference evidence="10 11" key="1">
    <citation type="journal article" date="2016" name="G3 (Bethesda)">
        <title>First Draft Assembly and Annotation of the Genome of a California Endemic Oak Quercus lobata Nee (Fagaceae).</title>
        <authorList>
            <person name="Sork V.L."/>
            <person name="Fitz-Gibbon S.T."/>
            <person name="Puiu D."/>
            <person name="Crepeau M."/>
            <person name="Gugger P.F."/>
            <person name="Sherman R."/>
            <person name="Stevens K."/>
            <person name="Langley C.H."/>
            <person name="Pellegrini M."/>
            <person name="Salzberg S.L."/>
        </authorList>
    </citation>
    <scope>NUCLEOTIDE SEQUENCE [LARGE SCALE GENOMIC DNA]</scope>
    <source>
        <strain evidence="10 11">cv. SW786</strain>
    </source>
</reference>
<dbReference type="OMA" id="ATMAHIV"/>
<protein>
    <recommendedName>
        <fullName evidence="12">Wall-associated receptor kinase galacturonan-binding domain-containing protein</fullName>
    </recommendedName>
</protein>
<proteinExistence type="predicted"/>
<sequence>MAMQFVMQITFLLLLTYGLAEAAPPISKFNCTSSCGKVSIPYPFGIGPACYMDKWFEVVCNGSGGSEKAFLTSIDMEVRQINISSYYYGSYFNRPTVEVLMPIIYSKTCTSTRGTRSDRRMNFTGSPFFVSEFFNTFISVGCDNFATMAHIVPTVFGCTSDCTPSMKAESGGLRCSGFNCCNSRNVPSDLQVVAVDFRSINESKGRDQLYEATEPCKYAFLVNEYWFEEQQTRSLFCELLGIRSCGAGLEDI</sequence>
<feature type="domain" description="Wall-associated receptor kinase galacturonan-binding" evidence="9">
    <location>
        <begin position="31"/>
        <end position="85"/>
    </location>
</feature>
<evidence type="ECO:0000256" key="6">
    <source>
        <dbReference type="ARBA" id="ARBA00023180"/>
    </source>
</evidence>
<evidence type="ECO:0000256" key="4">
    <source>
        <dbReference type="ARBA" id="ARBA00022729"/>
    </source>
</evidence>
<dbReference type="InterPro" id="IPR025287">
    <property type="entry name" value="WAK_GUB"/>
</dbReference>
<evidence type="ECO:0008006" key="12">
    <source>
        <dbReference type="Google" id="ProtNLM"/>
    </source>
</evidence>
<dbReference type="GO" id="GO:0016020">
    <property type="term" value="C:membrane"/>
    <property type="evidence" value="ECO:0007669"/>
    <property type="project" value="UniProtKB-SubCell"/>
</dbReference>
<keyword evidence="2" id="KW-0723">Serine/threonine-protein kinase</keyword>
<dbReference type="PANTHER" id="PTHR33491">
    <property type="entry name" value="OSJNBA0016N04.9 PROTEIN"/>
    <property type="match status" value="1"/>
</dbReference>
<evidence type="ECO:0000256" key="2">
    <source>
        <dbReference type="ARBA" id="ARBA00022527"/>
    </source>
</evidence>
<evidence type="ECO:0000313" key="11">
    <source>
        <dbReference type="Proteomes" id="UP000594261"/>
    </source>
</evidence>
<dbReference type="GO" id="GO:0030247">
    <property type="term" value="F:polysaccharide binding"/>
    <property type="evidence" value="ECO:0007669"/>
    <property type="project" value="InterPro"/>
</dbReference>